<dbReference type="InterPro" id="IPR008927">
    <property type="entry name" value="6-PGluconate_DH-like_C_sf"/>
</dbReference>
<dbReference type="InterPro" id="IPR006176">
    <property type="entry name" value="3-OHacyl-CoA_DH_NAD-bd"/>
</dbReference>
<protein>
    <submittedName>
        <fullName evidence="7">3-hydroxybutyryl-CoA dehydrogenase</fullName>
        <ecNumber evidence="7">1.1.1.157</ecNumber>
    </submittedName>
</protein>
<name>A0A840PCK8_9ACTN</name>
<dbReference type="Gene3D" id="3.40.50.720">
    <property type="entry name" value="NAD(P)-binding Rossmann-like Domain"/>
    <property type="match status" value="1"/>
</dbReference>
<keyword evidence="3 7" id="KW-0560">Oxidoreductase</keyword>
<dbReference type="GO" id="GO:0008691">
    <property type="term" value="F:3-hydroxybutyryl-CoA dehydrogenase activity"/>
    <property type="evidence" value="ECO:0007669"/>
    <property type="project" value="UniProtKB-EC"/>
</dbReference>
<feature type="site" description="Important for catalytic activity" evidence="4">
    <location>
        <position position="140"/>
    </location>
</feature>
<dbReference type="FunFam" id="3.40.50.720:FF:000009">
    <property type="entry name" value="Fatty oxidation complex, alpha subunit"/>
    <property type="match status" value="1"/>
</dbReference>
<dbReference type="GO" id="GO:0006635">
    <property type="term" value="P:fatty acid beta-oxidation"/>
    <property type="evidence" value="ECO:0007669"/>
    <property type="project" value="TreeGrafter"/>
</dbReference>
<comment type="similarity">
    <text evidence="2">Belongs to the 3-hydroxyacyl-CoA dehydrogenase family.</text>
</comment>
<dbReference type="InterPro" id="IPR006108">
    <property type="entry name" value="3HC_DH_C"/>
</dbReference>
<comment type="pathway">
    <text evidence="1">Lipid metabolism; butanoate metabolism.</text>
</comment>
<dbReference type="SUPFAM" id="SSF51735">
    <property type="entry name" value="NAD(P)-binding Rossmann-fold domains"/>
    <property type="match status" value="1"/>
</dbReference>
<dbReference type="PIRSF" id="PIRSF000105">
    <property type="entry name" value="HCDH"/>
    <property type="match status" value="1"/>
</dbReference>
<reference evidence="7 8" key="1">
    <citation type="submission" date="2020-08" db="EMBL/GenBank/DDBJ databases">
        <title>Genomic Encyclopedia of Type Strains, Phase IV (KMG-IV): sequencing the most valuable type-strain genomes for metagenomic binning, comparative biology and taxonomic classification.</title>
        <authorList>
            <person name="Goeker M."/>
        </authorList>
    </citation>
    <scope>NUCLEOTIDE SEQUENCE [LARGE SCALE GENOMIC DNA]</scope>
    <source>
        <strain evidence="7 8">DSM 45615</strain>
    </source>
</reference>
<evidence type="ECO:0000313" key="7">
    <source>
        <dbReference type="EMBL" id="MBB5137358.1"/>
    </source>
</evidence>
<dbReference type="Pfam" id="PF02737">
    <property type="entry name" value="3HCDH_N"/>
    <property type="match status" value="1"/>
</dbReference>
<feature type="domain" description="3-hydroxyacyl-CoA dehydrogenase C-terminal" evidence="5">
    <location>
        <begin position="186"/>
        <end position="282"/>
    </location>
</feature>
<sequence>MQIKKVAVVGCGVMGTGIIQVAAQAGFEAVGVEKDEGGVARADGRIRAGLESAVARGKISQEQAEEAGERYTLTTDLDEIGQADLVVEAVYEDLELKRALLGGIDGVVGAGTLIASNTSTIPLVVLAGATGRAERVVGLHFFNPVPAMRLVEVIRTPITEPECVEAVTGFARTLGKSPVLVNDVPGFVGNLLIVPYLLDAIRAFERGVADMESIDSVITLGFNHRMGPFRLSDLIGLDIVHDMAVSMYEEYKDPRYFPPPLLKQYVRLGRLGRKTGRGFYSYAG</sequence>
<dbReference type="GO" id="GO:0070403">
    <property type="term" value="F:NAD+ binding"/>
    <property type="evidence" value="ECO:0007669"/>
    <property type="project" value="InterPro"/>
</dbReference>
<evidence type="ECO:0000256" key="3">
    <source>
        <dbReference type="ARBA" id="ARBA00023002"/>
    </source>
</evidence>
<keyword evidence="8" id="KW-1185">Reference proteome</keyword>
<proteinExistence type="inferred from homology"/>
<dbReference type="AlphaFoldDB" id="A0A840PCK8"/>
<dbReference type="PANTHER" id="PTHR48075">
    <property type="entry name" value="3-HYDROXYACYL-COA DEHYDROGENASE FAMILY PROTEIN"/>
    <property type="match status" value="1"/>
</dbReference>
<dbReference type="PANTHER" id="PTHR48075:SF5">
    <property type="entry name" value="3-HYDROXYBUTYRYL-COA DEHYDROGENASE"/>
    <property type="match status" value="1"/>
</dbReference>
<dbReference type="EMBL" id="JACHGN010000017">
    <property type="protein sequence ID" value="MBB5137358.1"/>
    <property type="molecule type" value="Genomic_DNA"/>
</dbReference>
<dbReference type="Pfam" id="PF00725">
    <property type="entry name" value="3HCDH"/>
    <property type="match status" value="1"/>
</dbReference>
<evidence type="ECO:0000259" key="5">
    <source>
        <dbReference type="Pfam" id="PF00725"/>
    </source>
</evidence>
<dbReference type="Proteomes" id="UP000578449">
    <property type="component" value="Unassembled WGS sequence"/>
</dbReference>
<dbReference type="Gene3D" id="1.10.1040.10">
    <property type="entry name" value="N-(1-d-carboxylethyl)-l-norvaline Dehydrogenase, domain 2"/>
    <property type="match status" value="1"/>
</dbReference>
<feature type="domain" description="3-hydroxyacyl-CoA dehydrogenase NAD binding" evidence="6">
    <location>
        <begin position="5"/>
        <end position="184"/>
    </location>
</feature>
<dbReference type="RefSeq" id="WP_185054271.1">
    <property type="nucleotide sequence ID" value="NZ_BAABIX010000012.1"/>
</dbReference>
<dbReference type="InterPro" id="IPR036291">
    <property type="entry name" value="NAD(P)-bd_dom_sf"/>
</dbReference>
<dbReference type="InterPro" id="IPR013328">
    <property type="entry name" value="6PGD_dom2"/>
</dbReference>
<dbReference type="InterPro" id="IPR022694">
    <property type="entry name" value="3-OHacyl-CoA_DH"/>
</dbReference>
<dbReference type="EC" id="1.1.1.157" evidence="7"/>
<dbReference type="NCBIfam" id="NF005875">
    <property type="entry name" value="PRK07819.1"/>
    <property type="match status" value="1"/>
</dbReference>
<evidence type="ECO:0000256" key="2">
    <source>
        <dbReference type="ARBA" id="ARBA00009463"/>
    </source>
</evidence>
<evidence type="ECO:0000256" key="4">
    <source>
        <dbReference type="PIRSR" id="PIRSR000105-1"/>
    </source>
</evidence>
<evidence type="ECO:0000259" key="6">
    <source>
        <dbReference type="Pfam" id="PF02737"/>
    </source>
</evidence>
<evidence type="ECO:0000313" key="8">
    <source>
        <dbReference type="Proteomes" id="UP000578449"/>
    </source>
</evidence>
<evidence type="ECO:0000256" key="1">
    <source>
        <dbReference type="ARBA" id="ARBA00005086"/>
    </source>
</evidence>
<comment type="caution">
    <text evidence="7">The sequence shown here is derived from an EMBL/GenBank/DDBJ whole genome shotgun (WGS) entry which is preliminary data.</text>
</comment>
<gene>
    <name evidence="7" type="ORF">HNP84_007110</name>
</gene>
<organism evidence="7 8">
    <name type="scientific">Thermocatellispora tengchongensis</name>
    <dbReference type="NCBI Taxonomy" id="1073253"/>
    <lineage>
        <taxon>Bacteria</taxon>
        <taxon>Bacillati</taxon>
        <taxon>Actinomycetota</taxon>
        <taxon>Actinomycetes</taxon>
        <taxon>Streptosporangiales</taxon>
        <taxon>Streptosporangiaceae</taxon>
        <taxon>Thermocatellispora</taxon>
    </lineage>
</organism>
<accession>A0A840PCK8</accession>
<dbReference type="SUPFAM" id="SSF48179">
    <property type="entry name" value="6-phosphogluconate dehydrogenase C-terminal domain-like"/>
    <property type="match status" value="1"/>
</dbReference>